<evidence type="ECO:0000256" key="2">
    <source>
        <dbReference type="ARBA" id="ARBA00005779"/>
    </source>
</evidence>
<evidence type="ECO:0000256" key="1">
    <source>
        <dbReference type="ARBA" id="ARBA00004651"/>
    </source>
</evidence>
<comment type="similarity">
    <text evidence="2">Belongs to the UPF0719 family.</text>
</comment>
<evidence type="ECO:0000256" key="3">
    <source>
        <dbReference type="ARBA" id="ARBA00022475"/>
    </source>
</evidence>
<evidence type="ECO:0000256" key="7">
    <source>
        <dbReference type="SAM" id="Phobius"/>
    </source>
</evidence>
<evidence type="ECO:0000313" key="8">
    <source>
        <dbReference type="EMBL" id="MBR7747313.1"/>
    </source>
</evidence>
<gene>
    <name evidence="8" type="ORF">KDM92_12040</name>
</gene>
<evidence type="ECO:0000256" key="5">
    <source>
        <dbReference type="ARBA" id="ARBA00022989"/>
    </source>
</evidence>
<keyword evidence="3" id="KW-1003">Cell membrane</keyword>
<dbReference type="GO" id="GO:0005886">
    <property type="term" value="C:plasma membrane"/>
    <property type="evidence" value="ECO:0007669"/>
    <property type="project" value="UniProtKB-SubCell"/>
</dbReference>
<protein>
    <submittedName>
        <fullName evidence="8">DUF350 domain-containing protein</fullName>
    </submittedName>
</protein>
<feature type="transmembrane region" description="Helical" evidence="7">
    <location>
        <begin position="112"/>
        <end position="131"/>
    </location>
</feature>
<comment type="subcellular location">
    <subcellularLocation>
        <location evidence="1">Cell membrane</location>
        <topology evidence="1">Multi-pass membrane protein</topology>
    </subcellularLocation>
</comment>
<accession>A0A941DEF4</accession>
<evidence type="ECO:0000256" key="6">
    <source>
        <dbReference type="ARBA" id="ARBA00023136"/>
    </source>
</evidence>
<dbReference type="Pfam" id="PF03994">
    <property type="entry name" value="DUF350"/>
    <property type="match status" value="1"/>
</dbReference>
<comment type="caution">
    <text evidence="8">The sequence shown here is derived from an EMBL/GenBank/DDBJ whole genome shotgun (WGS) entry which is preliminary data.</text>
</comment>
<dbReference type="InterPro" id="IPR007140">
    <property type="entry name" value="DUF350"/>
</dbReference>
<feature type="transmembrane region" description="Helical" evidence="7">
    <location>
        <begin position="79"/>
        <end position="100"/>
    </location>
</feature>
<dbReference type="PANTHER" id="PTHR40043">
    <property type="entry name" value="UPF0719 INNER MEMBRANE PROTEIN YJFL"/>
    <property type="match status" value="1"/>
</dbReference>
<dbReference type="Proteomes" id="UP000680158">
    <property type="component" value="Unassembled WGS sequence"/>
</dbReference>
<keyword evidence="5 7" id="KW-1133">Transmembrane helix</keyword>
<keyword evidence="9" id="KW-1185">Reference proteome</keyword>
<reference evidence="8 9" key="1">
    <citation type="submission" date="2021-04" db="EMBL/GenBank/DDBJ databases">
        <title>novel species isolated from subtropical streams in China.</title>
        <authorList>
            <person name="Lu H."/>
        </authorList>
    </citation>
    <scope>NUCLEOTIDE SEQUENCE [LARGE SCALE GENOMIC DNA]</scope>
    <source>
        <strain evidence="8 9">BYS107W</strain>
    </source>
</reference>
<dbReference type="PANTHER" id="PTHR40043:SF1">
    <property type="entry name" value="UPF0719 INNER MEMBRANE PROTEIN YJFL"/>
    <property type="match status" value="1"/>
</dbReference>
<feature type="transmembrane region" description="Helical" evidence="7">
    <location>
        <begin position="52"/>
        <end position="73"/>
    </location>
</feature>
<name>A0A941DEF4_9BURK</name>
<dbReference type="AlphaFoldDB" id="A0A941DEF4"/>
<dbReference type="EMBL" id="JAGSPM010000007">
    <property type="protein sequence ID" value="MBR7747313.1"/>
    <property type="molecule type" value="Genomic_DNA"/>
</dbReference>
<sequence>MSAQFLAYGFPAFISHFGSALAFLFLFIAIYIRITPYKEIALIREGNTAASASLSGAVLGYCIALASSVAHSVDLPDMLIWSAIALVIQLLAFVIARILLPDLIKDVPNNKLASGIFLGALSLGMGILNAACQTY</sequence>
<evidence type="ECO:0000313" key="9">
    <source>
        <dbReference type="Proteomes" id="UP000680158"/>
    </source>
</evidence>
<proteinExistence type="inferred from homology"/>
<keyword evidence="6 7" id="KW-0472">Membrane</keyword>
<dbReference type="RefSeq" id="WP_189344656.1">
    <property type="nucleotide sequence ID" value="NZ_JAGSPM010000007.1"/>
</dbReference>
<organism evidence="8 9">
    <name type="scientific">Undibacterium baiyunense</name>
    <dbReference type="NCBI Taxonomy" id="2828731"/>
    <lineage>
        <taxon>Bacteria</taxon>
        <taxon>Pseudomonadati</taxon>
        <taxon>Pseudomonadota</taxon>
        <taxon>Betaproteobacteria</taxon>
        <taxon>Burkholderiales</taxon>
        <taxon>Oxalobacteraceae</taxon>
        <taxon>Undibacterium</taxon>
    </lineage>
</organism>
<feature type="transmembrane region" description="Helical" evidence="7">
    <location>
        <begin position="6"/>
        <end position="32"/>
    </location>
</feature>
<keyword evidence="4 7" id="KW-0812">Transmembrane</keyword>
<evidence type="ECO:0000256" key="4">
    <source>
        <dbReference type="ARBA" id="ARBA00022692"/>
    </source>
</evidence>